<feature type="transmembrane region" description="Helical" evidence="2">
    <location>
        <begin position="12"/>
        <end position="32"/>
    </location>
</feature>
<feature type="domain" description="Acyltransferase 3" evidence="3">
    <location>
        <begin position="15"/>
        <end position="342"/>
    </location>
</feature>
<feature type="transmembrane region" description="Helical" evidence="2">
    <location>
        <begin position="173"/>
        <end position="194"/>
    </location>
</feature>
<feature type="compositionally biased region" description="Polar residues" evidence="1">
    <location>
        <begin position="397"/>
        <end position="409"/>
    </location>
</feature>
<comment type="caution">
    <text evidence="4">The sequence shown here is derived from an EMBL/GenBank/DDBJ whole genome shotgun (WGS) entry which is preliminary data.</text>
</comment>
<dbReference type="GO" id="GO:0016020">
    <property type="term" value="C:membrane"/>
    <property type="evidence" value="ECO:0007669"/>
    <property type="project" value="TreeGrafter"/>
</dbReference>
<reference evidence="4 5" key="1">
    <citation type="submission" date="2020-08" db="EMBL/GenBank/DDBJ databases">
        <title>Sequencing the genomes of 1000 actinobacteria strains.</title>
        <authorList>
            <person name="Klenk H.-P."/>
        </authorList>
    </citation>
    <scope>NUCLEOTIDE SEQUENCE [LARGE SCALE GENOMIC DNA]</scope>
    <source>
        <strain evidence="4 5">DSM 45507</strain>
    </source>
</reference>
<proteinExistence type="predicted"/>
<keyword evidence="2" id="KW-0812">Transmembrane</keyword>
<feature type="region of interest" description="Disordered" evidence="1">
    <location>
        <begin position="388"/>
        <end position="440"/>
    </location>
</feature>
<evidence type="ECO:0000313" key="4">
    <source>
        <dbReference type="EMBL" id="MBB5782167.1"/>
    </source>
</evidence>
<feature type="transmembrane region" description="Helical" evidence="2">
    <location>
        <begin position="140"/>
        <end position="161"/>
    </location>
</feature>
<dbReference type="GO" id="GO:0016747">
    <property type="term" value="F:acyltransferase activity, transferring groups other than amino-acyl groups"/>
    <property type="evidence" value="ECO:0007669"/>
    <property type="project" value="InterPro"/>
</dbReference>
<keyword evidence="2" id="KW-0472">Membrane</keyword>
<feature type="transmembrane region" description="Helical" evidence="2">
    <location>
        <begin position="364"/>
        <end position="381"/>
    </location>
</feature>
<accession>A0A7W9GED0</accession>
<feature type="transmembrane region" description="Helical" evidence="2">
    <location>
        <begin position="232"/>
        <end position="250"/>
    </location>
</feature>
<dbReference type="Proteomes" id="UP000579153">
    <property type="component" value="Unassembled WGS sequence"/>
</dbReference>
<dbReference type="GO" id="GO:0009103">
    <property type="term" value="P:lipopolysaccharide biosynthetic process"/>
    <property type="evidence" value="ECO:0007669"/>
    <property type="project" value="TreeGrafter"/>
</dbReference>
<gene>
    <name evidence="4" type="ORF">HD596_008923</name>
</gene>
<dbReference type="InterPro" id="IPR002656">
    <property type="entry name" value="Acyl_transf_3_dom"/>
</dbReference>
<feature type="transmembrane region" description="Helical" evidence="2">
    <location>
        <begin position="326"/>
        <end position="343"/>
    </location>
</feature>
<sequence length="440" mass="46423">MGATTSAPRRAHVGALDGLRGFAVAGVLLFHAGHLRGGFLGVDLFFVLSGFLITGLLLEELGRSGGLRLVAFWERRARRLLPALTVMVTSTLLLAWAFAGPDLLRYALQDAPWVAVQSVNWHFIGEQIGYWNASGTRLFAHLWSIGVEWQFYLAWPLMVALAGRGPGGHRRVALVAVAGALVSLLLMVRLGAAVDTTRAYEGTDTRAFSLLLGAAAATAPVQDAVSGLSRTAVDAICVLLLCGLSVSWLLTGGEKAPGLFQGGMFAHSLGGAALIALLAHAPDGLAGRVIGSTVPRRLGELSYSLYLWHWPVYLLLPRPVAGLDGWGWTITAAGLSLLAAVVSKATVEDPVRLRTGWATGRRGWAALAATAVMAAGLWAAIPRPRPRPGAGTVDVSRLSQSWPDSSRQATEGRTHAEALTPRGGRPGRGGDAGGLRNQRL</sequence>
<name>A0A7W9GED0_9ACTN</name>
<feature type="transmembrane region" description="Helical" evidence="2">
    <location>
        <begin position="79"/>
        <end position="99"/>
    </location>
</feature>
<dbReference type="EMBL" id="JACHMB010000001">
    <property type="protein sequence ID" value="MBB5782167.1"/>
    <property type="molecule type" value="Genomic_DNA"/>
</dbReference>
<keyword evidence="5" id="KW-1185">Reference proteome</keyword>
<evidence type="ECO:0000256" key="1">
    <source>
        <dbReference type="SAM" id="MobiDB-lite"/>
    </source>
</evidence>
<organism evidence="4 5">
    <name type="scientific">Nonomuraea jabiensis</name>
    <dbReference type="NCBI Taxonomy" id="882448"/>
    <lineage>
        <taxon>Bacteria</taxon>
        <taxon>Bacillati</taxon>
        <taxon>Actinomycetota</taxon>
        <taxon>Actinomycetes</taxon>
        <taxon>Streptosporangiales</taxon>
        <taxon>Streptosporangiaceae</taxon>
        <taxon>Nonomuraea</taxon>
    </lineage>
</organism>
<feature type="transmembrane region" description="Helical" evidence="2">
    <location>
        <begin position="262"/>
        <end position="281"/>
    </location>
</feature>
<dbReference type="Pfam" id="PF01757">
    <property type="entry name" value="Acyl_transf_3"/>
    <property type="match status" value="1"/>
</dbReference>
<evidence type="ECO:0000259" key="3">
    <source>
        <dbReference type="Pfam" id="PF01757"/>
    </source>
</evidence>
<evidence type="ECO:0000256" key="2">
    <source>
        <dbReference type="SAM" id="Phobius"/>
    </source>
</evidence>
<dbReference type="PANTHER" id="PTHR23028:SF53">
    <property type="entry name" value="ACYL_TRANSF_3 DOMAIN-CONTAINING PROTEIN"/>
    <property type="match status" value="1"/>
</dbReference>
<feature type="transmembrane region" description="Helical" evidence="2">
    <location>
        <begin position="38"/>
        <end position="58"/>
    </location>
</feature>
<protein>
    <submittedName>
        <fullName evidence="4">Peptidoglycan/LPS O-acetylase OafA/YrhL</fullName>
    </submittedName>
</protein>
<dbReference type="RefSeq" id="WP_185075322.1">
    <property type="nucleotide sequence ID" value="NZ_JACHMB010000001.1"/>
</dbReference>
<keyword evidence="2" id="KW-1133">Transmembrane helix</keyword>
<dbReference type="InterPro" id="IPR050879">
    <property type="entry name" value="Acyltransferase_3"/>
</dbReference>
<dbReference type="AlphaFoldDB" id="A0A7W9GED0"/>
<evidence type="ECO:0000313" key="5">
    <source>
        <dbReference type="Proteomes" id="UP000579153"/>
    </source>
</evidence>
<dbReference type="PANTHER" id="PTHR23028">
    <property type="entry name" value="ACETYLTRANSFERASE"/>
    <property type="match status" value="1"/>
</dbReference>
<feature type="compositionally biased region" description="Gly residues" evidence="1">
    <location>
        <begin position="424"/>
        <end position="433"/>
    </location>
</feature>